<dbReference type="EMBL" id="BGZK01000444">
    <property type="protein sequence ID" value="GBP43941.1"/>
    <property type="molecule type" value="Genomic_DNA"/>
</dbReference>
<name>A0A4C1VYP4_EUMVA</name>
<comment type="caution">
    <text evidence="1">The sequence shown here is derived from an EMBL/GenBank/DDBJ whole genome shotgun (WGS) entry which is preliminary data.</text>
</comment>
<dbReference type="AlphaFoldDB" id="A0A4C1VYP4"/>
<evidence type="ECO:0000313" key="2">
    <source>
        <dbReference type="Proteomes" id="UP000299102"/>
    </source>
</evidence>
<protein>
    <submittedName>
        <fullName evidence="1">Uncharacterized protein</fullName>
    </submittedName>
</protein>
<reference evidence="1 2" key="1">
    <citation type="journal article" date="2019" name="Commun. Biol.">
        <title>The bagworm genome reveals a unique fibroin gene that provides high tensile strength.</title>
        <authorList>
            <person name="Kono N."/>
            <person name="Nakamura H."/>
            <person name="Ohtoshi R."/>
            <person name="Tomita M."/>
            <person name="Numata K."/>
            <person name="Arakawa K."/>
        </authorList>
    </citation>
    <scope>NUCLEOTIDE SEQUENCE [LARGE SCALE GENOMIC DNA]</scope>
</reference>
<proteinExistence type="predicted"/>
<keyword evidence="2" id="KW-1185">Reference proteome</keyword>
<accession>A0A4C1VYP4</accession>
<evidence type="ECO:0000313" key="1">
    <source>
        <dbReference type="EMBL" id="GBP43941.1"/>
    </source>
</evidence>
<sequence length="134" mass="15711">MQMTTFIRKISFGAELEIFRNTEVSSVNPCSIIDNHSSFRKQLYHVSEDRSRIIRIEEHESSRALRRRRASAVVQRIKQIMKQGKLLDWDAADSGGNPIHYSRSGQLKELFMLRCPRPHRFTRHSTWTRSAPTQ</sequence>
<dbReference type="Proteomes" id="UP000299102">
    <property type="component" value="Unassembled WGS sequence"/>
</dbReference>
<organism evidence="1 2">
    <name type="scientific">Eumeta variegata</name>
    <name type="common">Bagworm moth</name>
    <name type="synonym">Eumeta japonica</name>
    <dbReference type="NCBI Taxonomy" id="151549"/>
    <lineage>
        <taxon>Eukaryota</taxon>
        <taxon>Metazoa</taxon>
        <taxon>Ecdysozoa</taxon>
        <taxon>Arthropoda</taxon>
        <taxon>Hexapoda</taxon>
        <taxon>Insecta</taxon>
        <taxon>Pterygota</taxon>
        <taxon>Neoptera</taxon>
        <taxon>Endopterygota</taxon>
        <taxon>Lepidoptera</taxon>
        <taxon>Glossata</taxon>
        <taxon>Ditrysia</taxon>
        <taxon>Tineoidea</taxon>
        <taxon>Psychidae</taxon>
        <taxon>Oiketicinae</taxon>
        <taxon>Eumeta</taxon>
    </lineage>
</organism>
<gene>
    <name evidence="1" type="ORF">EVAR_41798_1</name>
</gene>